<accession>A0A8I0A7D1</accession>
<dbReference type="PROSITE" id="PS50847">
    <property type="entry name" value="GRAM_POS_ANCHORING"/>
    <property type="match status" value="1"/>
</dbReference>
<keyword evidence="4 8" id="KW-0732">Signal</keyword>
<evidence type="ECO:0000313" key="12">
    <source>
        <dbReference type="Proteomes" id="UP000662088"/>
    </source>
</evidence>
<keyword evidence="7" id="KW-0472">Membrane</keyword>
<feature type="domain" description="NEAT" evidence="10">
    <location>
        <begin position="331"/>
        <end position="456"/>
    </location>
</feature>
<dbReference type="GO" id="GO:0030313">
    <property type="term" value="C:cell envelope"/>
    <property type="evidence" value="ECO:0007669"/>
    <property type="project" value="UniProtKB-SubCell"/>
</dbReference>
<feature type="compositionally biased region" description="Low complexity" evidence="6">
    <location>
        <begin position="458"/>
        <end position="483"/>
    </location>
</feature>
<dbReference type="CDD" id="cd06920">
    <property type="entry name" value="NEAT"/>
    <property type="match status" value="3"/>
</dbReference>
<keyword evidence="12" id="KW-1185">Reference proteome</keyword>
<dbReference type="Pfam" id="PF05031">
    <property type="entry name" value="NEAT"/>
    <property type="match status" value="4"/>
</dbReference>
<feature type="domain" description="NEAT" evidence="10">
    <location>
        <begin position="43"/>
        <end position="170"/>
    </location>
</feature>
<dbReference type="AlphaFoldDB" id="A0A8I0A7D1"/>
<evidence type="ECO:0000259" key="9">
    <source>
        <dbReference type="PROSITE" id="PS50847"/>
    </source>
</evidence>
<proteinExistence type="predicted"/>
<evidence type="ECO:0000256" key="6">
    <source>
        <dbReference type="SAM" id="MobiDB-lite"/>
    </source>
</evidence>
<evidence type="ECO:0000256" key="7">
    <source>
        <dbReference type="SAM" id="Phobius"/>
    </source>
</evidence>
<keyword evidence="7" id="KW-1133">Transmembrane helix</keyword>
<keyword evidence="7" id="KW-0812">Transmembrane</keyword>
<keyword evidence="3" id="KW-0964">Secreted</keyword>
<gene>
    <name evidence="11" type="ORF">H8R92_02255</name>
</gene>
<dbReference type="Gene3D" id="2.60.40.1850">
    <property type="match status" value="4"/>
</dbReference>
<dbReference type="SUPFAM" id="SSF158911">
    <property type="entry name" value="NEAT domain-like"/>
    <property type="match status" value="4"/>
</dbReference>
<evidence type="ECO:0000256" key="2">
    <source>
        <dbReference type="ARBA" id="ARBA00022512"/>
    </source>
</evidence>
<evidence type="ECO:0000256" key="8">
    <source>
        <dbReference type="SAM" id="SignalP"/>
    </source>
</evidence>
<feature type="transmembrane region" description="Helical" evidence="7">
    <location>
        <begin position="625"/>
        <end position="646"/>
    </location>
</feature>
<evidence type="ECO:0000256" key="1">
    <source>
        <dbReference type="ARBA" id="ARBA00004196"/>
    </source>
</evidence>
<feature type="chain" id="PRO_5039131134" evidence="8">
    <location>
        <begin position="22"/>
        <end position="651"/>
    </location>
</feature>
<dbReference type="InterPro" id="IPR006635">
    <property type="entry name" value="NEAT_dom"/>
</dbReference>
<comment type="subcellular location">
    <subcellularLocation>
        <location evidence="1">Cell envelope</location>
    </subcellularLocation>
</comment>
<name>A0A8I0A7D1_9CLOT</name>
<dbReference type="InterPro" id="IPR019931">
    <property type="entry name" value="LPXTG_anchor"/>
</dbReference>
<dbReference type="Proteomes" id="UP000662088">
    <property type="component" value="Unassembled WGS sequence"/>
</dbReference>
<organism evidence="11 12">
    <name type="scientific">Clostridium lentum</name>
    <dbReference type="NCBI Taxonomy" id="2763037"/>
    <lineage>
        <taxon>Bacteria</taxon>
        <taxon>Bacillati</taxon>
        <taxon>Bacillota</taxon>
        <taxon>Clostridia</taxon>
        <taxon>Eubacteriales</taxon>
        <taxon>Clostridiaceae</taxon>
        <taxon>Clostridium</taxon>
    </lineage>
</organism>
<dbReference type="SMART" id="SM00725">
    <property type="entry name" value="NEAT"/>
    <property type="match status" value="4"/>
</dbReference>
<evidence type="ECO:0000259" key="10">
    <source>
        <dbReference type="PROSITE" id="PS50978"/>
    </source>
</evidence>
<keyword evidence="2" id="KW-0134">Cell wall</keyword>
<feature type="region of interest" description="Disordered" evidence="6">
    <location>
        <begin position="290"/>
        <end position="333"/>
    </location>
</feature>
<evidence type="ECO:0000256" key="5">
    <source>
        <dbReference type="ARBA" id="ARBA00023088"/>
    </source>
</evidence>
<feature type="region of interest" description="Disordered" evidence="6">
    <location>
        <begin position="451"/>
        <end position="490"/>
    </location>
</feature>
<reference evidence="11" key="1">
    <citation type="submission" date="2020-08" db="EMBL/GenBank/DDBJ databases">
        <title>Genome public.</title>
        <authorList>
            <person name="Liu C."/>
            <person name="Sun Q."/>
        </authorList>
    </citation>
    <scope>NUCLEOTIDE SEQUENCE</scope>
    <source>
        <strain evidence="11">NSJ-42</strain>
    </source>
</reference>
<comment type="caution">
    <text evidence="11">The sequence shown here is derived from an EMBL/GenBank/DDBJ whole genome shotgun (WGS) entry which is preliminary data.</text>
</comment>
<keyword evidence="5" id="KW-0572">Peptidoglycan-anchor</keyword>
<dbReference type="Pfam" id="PF00746">
    <property type="entry name" value="Gram_pos_anchor"/>
    <property type="match status" value="1"/>
</dbReference>
<dbReference type="RefSeq" id="WP_186834595.1">
    <property type="nucleotide sequence ID" value="NZ_JACOOQ010000002.1"/>
</dbReference>
<evidence type="ECO:0000313" key="11">
    <source>
        <dbReference type="EMBL" id="MBC5639271.1"/>
    </source>
</evidence>
<evidence type="ECO:0000256" key="4">
    <source>
        <dbReference type="ARBA" id="ARBA00022729"/>
    </source>
</evidence>
<evidence type="ECO:0000256" key="3">
    <source>
        <dbReference type="ARBA" id="ARBA00022525"/>
    </source>
</evidence>
<dbReference type="PROSITE" id="PS50978">
    <property type="entry name" value="NEAT"/>
    <property type="match status" value="4"/>
</dbReference>
<sequence>MLRKKICKLLSVIMIATSVFGAVTPVVKADIINETILKNEKQLQSGRYTVKNTTKYVEEGNTTGEGMARKVLKEDSKIVVKDGKVLLTMYFDEEMFKMLSDIKASMDEGELISEVNNDEKSVTMEVPSVNSKVKVDVTVSVMGRKVSFYVENNMDTLTLEEAFKEETDAVVLEDGKYKASNITRYYTDSEHGNSSARRAIESETLIKVENGKTYLTITFSSMYSMLENISVSLDGKKLDIVEDSNARTVTFEVPSVDTEVLLGMNIKGMNHPVDFYVINDMDTLAKISEETDNPAEDDKNDTVPEVPETPEVKPETTPDSGNNGEGSETIPGTKVYTIENQVYHENATGMTMARQYLNTTSKVEDVNGKRYVTMTFTGVEYMNNHQIYVNGNKVEAEVVESTSSKIALRFAVESLSDSIKVGTYVIPMGRNIEFDVKLLEDTLTLVNGNIEEDKNKDNTNNQSNNNSSLVNNGTSSSNNNATNKVEEEKNVKENVKVKVYNVQNNVTHDNATGVAMARKYLNSDTEIKEINGKYYVTLTFTGTEFMQNHEVYVNGSKVSHSIVSSTSDSVSIRFNIASLNDTISVKTYVVPMARNVEFGVELLLDTMTLVNEYTIEADSLPETGAATSSALALSIGLMAIGSGVVLRKKVK</sequence>
<feature type="signal peptide" evidence="8">
    <location>
        <begin position="1"/>
        <end position="21"/>
    </location>
</feature>
<feature type="domain" description="Gram-positive cocci surface proteins LPxTG" evidence="9">
    <location>
        <begin position="620"/>
        <end position="651"/>
    </location>
</feature>
<dbReference type="EMBL" id="JACOOQ010000002">
    <property type="protein sequence ID" value="MBC5639271.1"/>
    <property type="molecule type" value="Genomic_DNA"/>
</dbReference>
<feature type="domain" description="NEAT" evidence="10">
    <location>
        <begin position="495"/>
        <end position="620"/>
    </location>
</feature>
<protein>
    <submittedName>
        <fullName evidence="11">NEAT domain-containing protein</fullName>
    </submittedName>
</protein>
<feature type="domain" description="NEAT" evidence="10">
    <location>
        <begin position="172"/>
        <end position="297"/>
    </location>
</feature>
<dbReference type="NCBIfam" id="TIGR01167">
    <property type="entry name" value="LPXTG_anchor"/>
    <property type="match status" value="1"/>
</dbReference>
<dbReference type="InterPro" id="IPR037250">
    <property type="entry name" value="NEAT_dom_sf"/>
</dbReference>